<name>A0ABT4G9T7_9BACL</name>
<dbReference type="EMBL" id="JAMDMX010000022">
    <property type="protein sequence ID" value="MCY9692936.1"/>
    <property type="molecule type" value="Genomic_DNA"/>
</dbReference>
<accession>A0ABT4G9T7</accession>
<dbReference type="Gene3D" id="3.30.750.24">
    <property type="entry name" value="STAS domain"/>
    <property type="match status" value="1"/>
</dbReference>
<keyword evidence="3" id="KW-1185">Reference proteome</keyword>
<dbReference type="PROSITE" id="PS50801">
    <property type="entry name" value="STAS"/>
    <property type="match status" value="1"/>
</dbReference>
<comment type="caution">
    <text evidence="2">The sequence shown here is derived from an EMBL/GenBank/DDBJ whole genome shotgun (WGS) entry which is preliminary data.</text>
</comment>
<protein>
    <submittedName>
        <fullName evidence="2">STAS domain-containing protein</fullName>
    </submittedName>
</protein>
<dbReference type="PANTHER" id="PTHR33495">
    <property type="entry name" value="ANTI-SIGMA FACTOR ANTAGONIST TM_1081-RELATED-RELATED"/>
    <property type="match status" value="1"/>
</dbReference>
<evidence type="ECO:0000259" key="1">
    <source>
        <dbReference type="PROSITE" id="PS50801"/>
    </source>
</evidence>
<dbReference type="Proteomes" id="UP001527099">
    <property type="component" value="Unassembled WGS sequence"/>
</dbReference>
<proteinExistence type="predicted"/>
<reference evidence="2 3" key="1">
    <citation type="submission" date="2022-05" db="EMBL/GenBank/DDBJ databases">
        <title>Genome Sequencing of Bee-Associated Microbes.</title>
        <authorList>
            <person name="Dunlap C."/>
        </authorList>
    </citation>
    <scope>NUCLEOTIDE SEQUENCE [LARGE SCALE GENOMIC DNA]</scope>
    <source>
        <strain evidence="2 3">NRRL B-14421</strain>
    </source>
</reference>
<organism evidence="2 3">
    <name type="scientific">Paenibacillus alginolyticus</name>
    <dbReference type="NCBI Taxonomy" id="59839"/>
    <lineage>
        <taxon>Bacteria</taxon>
        <taxon>Bacillati</taxon>
        <taxon>Bacillota</taxon>
        <taxon>Bacilli</taxon>
        <taxon>Bacillales</taxon>
        <taxon>Paenibacillaceae</taxon>
        <taxon>Paenibacillus</taxon>
    </lineage>
</organism>
<dbReference type="Pfam" id="PF01740">
    <property type="entry name" value="STAS"/>
    <property type="match status" value="1"/>
</dbReference>
<dbReference type="InterPro" id="IPR002645">
    <property type="entry name" value="STAS_dom"/>
</dbReference>
<dbReference type="InterPro" id="IPR036513">
    <property type="entry name" value="STAS_dom_sf"/>
</dbReference>
<dbReference type="CDD" id="cd07043">
    <property type="entry name" value="STAS_anti-anti-sigma_factors"/>
    <property type="match status" value="1"/>
</dbReference>
<dbReference type="SUPFAM" id="SSF52091">
    <property type="entry name" value="SpoIIaa-like"/>
    <property type="match status" value="1"/>
</dbReference>
<sequence length="105" mass="11512">MVLEVEQKIENTTLTITLKGVLDFSTMGSLDITGKLTDSISECVMDFSELEFIDSTGIGTILSVLHEASDCNSKVTFVGMSPMVEELFDTIGVFKIKKTLLKERG</sequence>
<dbReference type="RefSeq" id="WP_051254013.1">
    <property type="nucleotide sequence ID" value="NZ_JAMDMW010000157.1"/>
</dbReference>
<evidence type="ECO:0000313" key="2">
    <source>
        <dbReference type="EMBL" id="MCY9692936.1"/>
    </source>
</evidence>
<dbReference type="PANTHER" id="PTHR33495:SF2">
    <property type="entry name" value="ANTI-SIGMA FACTOR ANTAGONIST TM_1081-RELATED"/>
    <property type="match status" value="1"/>
</dbReference>
<evidence type="ECO:0000313" key="3">
    <source>
        <dbReference type="Proteomes" id="UP001527099"/>
    </source>
</evidence>
<gene>
    <name evidence="2" type="ORF">M5X19_08505</name>
</gene>
<feature type="domain" description="STAS" evidence="1">
    <location>
        <begin position="3"/>
        <end position="105"/>
    </location>
</feature>